<proteinExistence type="predicted"/>
<dbReference type="OrthoDB" id="540174at2759"/>
<comment type="caution">
    <text evidence="1">The sequence shown here is derived from an EMBL/GenBank/DDBJ whole genome shotgun (WGS) entry which is preliminary data.</text>
</comment>
<organism evidence="1 2">
    <name type="scientific">Macrolepiota fuliginosa MF-IS2</name>
    <dbReference type="NCBI Taxonomy" id="1400762"/>
    <lineage>
        <taxon>Eukaryota</taxon>
        <taxon>Fungi</taxon>
        <taxon>Dikarya</taxon>
        <taxon>Basidiomycota</taxon>
        <taxon>Agaricomycotina</taxon>
        <taxon>Agaricomycetes</taxon>
        <taxon>Agaricomycetidae</taxon>
        <taxon>Agaricales</taxon>
        <taxon>Agaricineae</taxon>
        <taxon>Agaricaceae</taxon>
        <taxon>Macrolepiota</taxon>
    </lineage>
</organism>
<sequence>MPVLGKSFRDGSEAVVKHGTIAACLVTPLLSSEKTVLHSPNLVSTSLILTYLIFYRVRLYRTSLKTMYHFLSCSTLGHHGSLGLVNALDARILGILADGRFNFVEKQNNVVQTEVLSIARVQISKYNRLGLGGERGERIWELEWVECQSSATSDMRSTQNEVHTVLSFQRPHHGDMGIGGKMDHGPVFADVEIVKTTFLGTADEEVFHLTFMHIGLQGAGVLELPCLIIDEIFAGNNGALEQITGITAAGARVVRGARGSGELWVGCQALTHDMTETASELEVAQALKEMVDEAVGDGPRQDRLVVKEENMEMLKPCNHKFVAHNHSLVFDKYLTFYPSDPEAPYSSVDRLEISVVNEEVARGGTRGVGGNARGAGEWWDVGEKAVTGCGMWLEQQSEWTH</sequence>
<dbReference type="Proteomes" id="UP000807342">
    <property type="component" value="Unassembled WGS sequence"/>
</dbReference>
<keyword evidence="2" id="KW-1185">Reference proteome</keyword>
<gene>
    <name evidence="1" type="ORF">P691DRAFT_839419</name>
</gene>
<dbReference type="EMBL" id="MU151418">
    <property type="protein sequence ID" value="KAF9443972.1"/>
    <property type="molecule type" value="Genomic_DNA"/>
</dbReference>
<evidence type="ECO:0000313" key="2">
    <source>
        <dbReference type="Proteomes" id="UP000807342"/>
    </source>
</evidence>
<evidence type="ECO:0000313" key="1">
    <source>
        <dbReference type="EMBL" id="KAF9443972.1"/>
    </source>
</evidence>
<name>A0A9P5X3Z5_9AGAR</name>
<accession>A0A9P5X3Z5</accession>
<protein>
    <submittedName>
        <fullName evidence="1">Uncharacterized protein</fullName>
    </submittedName>
</protein>
<dbReference type="AlphaFoldDB" id="A0A9P5X3Z5"/>
<reference evidence="1" key="1">
    <citation type="submission" date="2020-11" db="EMBL/GenBank/DDBJ databases">
        <authorList>
            <consortium name="DOE Joint Genome Institute"/>
            <person name="Ahrendt S."/>
            <person name="Riley R."/>
            <person name="Andreopoulos W."/>
            <person name="Labutti K."/>
            <person name="Pangilinan J."/>
            <person name="Ruiz-Duenas F.J."/>
            <person name="Barrasa J.M."/>
            <person name="Sanchez-Garcia M."/>
            <person name="Camarero S."/>
            <person name="Miyauchi S."/>
            <person name="Serrano A."/>
            <person name="Linde D."/>
            <person name="Babiker R."/>
            <person name="Drula E."/>
            <person name="Ayuso-Fernandez I."/>
            <person name="Pacheco R."/>
            <person name="Padilla G."/>
            <person name="Ferreira P."/>
            <person name="Barriuso J."/>
            <person name="Kellner H."/>
            <person name="Castanera R."/>
            <person name="Alfaro M."/>
            <person name="Ramirez L."/>
            <person name="Pisabarro A.G."/>
            <person name="Kuo A."/>
            <person name="Tritt A."/>
            <person name="Lipzen A."/>
            <person name="He G."/>
            <person name="Yan M."/>
            <person name="Ng V."/>
            <person name="Cullen D."/>
            <person name="Martin F."/>
            <person name="Rosso M.-N."/>
            <person name="Henrissat B."/>
            <person name="Hibbett D."/>
            <person name="Martinez A.T."/>
            <person name="Grigoriev I.V."/>
        </authorList>
    </citation>
    <scope>NUCLEOTIDE SEQUENCE</scope>
    <source>
        <strain evidence="1">MF-IS2</strain>
    </source>
</reference>